<sequence>MKAARLHAYGDLADIEIENIEKPEPGPDEVLIRVVSVSVNPLDRKLVQGILDDFFPLSFPYTLGTDFAGIVERSGPLATRWHPGDQVIARANPVQGGAFAEYAVVPATHIASAPANLTLEEASALPTVAGTAWQALMEVANLRSGQTVLIHAGAGGVGSIAVQLARIAGARVIATASSSGIDLVRQLGADHVINYQVEDFSDRLQDVDVVLDTVGGDTQQKSFAVLRPGGFLASIVSPPNKALAKAHDVTASYVFHETVGTRLHLIAGLCEAGSLQVIIDRKFPLVETGAAMAYLAEGHTKGKVLLVP</sequence>
<proteinExistence type="predicted"/>
<dbReference type="Pfam" id="PF13602">
    <property type="entry name" value="ADH_zinc_N_2"/>
    <property type="match status" value="1"/>
</dbReference>
<protein>
    <submittedName>
        <fullName evidence="3">NADPH:quinone reductase</fullName>
    </submittedName>
</protein>
<evidence type="ECO:0000313" key="3">
    <source>
        <dbReference type="EMBL" id="GCE08491.1"/>
    </source>
</evidence>
<gene>
    <name evidence="3" type="ORF">KDAU_58200</name>
</gene>
<dbReference type="RefSeq" id="WP_126601023.1">
    <property type="nucleotide sequence ID" value="NZ_BIFQ01000002.1"/>
</dbReference>
<keyword evidence="1" id="KW-0560">Oxidoreductase</keyword>
<dbReference type="InterPro" id="IPR020843">
    <property type="entry name" value="ER"/>
</dbReference>
<evidence type="ECO:0000313" key="4">
    <source>
        <dbReference type="Proteomes" id="UP000287224"/>
    </source>
</evidence>
<organism evidence="3 4">
    <name type="scientific">Dictyobacter aurantiacus</name>
    <dbReference type="NCBI Taxonomy" id="1936993"/>
    <lineage>
        <taxon>Bacteria</taxon>
        <taxon>Bacillati</taxon>
        <taxon>Chloroflexota</taxon>
        <taxon>Ktedonobacteria</taxon>
        <taxon>Ktedonobacterales</taxon>
        <taxon>Dictyobacteraceae</taxon>
        <taxon>Dictyobacter</taxon>
    </lineage>
</organism>
<dbReference type="PANTHER" id="PTHR11695">
    <property type="entry name" value="ALCOHOL DEHYDROGENASE RELATED"/>
    <property type="match status" value="1"/>
</dbReference>
<dbReference type="InterPro" id="IPR036291">
    <property type="entry name" value="NAD(P)-bd_dom_sf"/>
</dbReference>
<keyword evidence="4" id="KW-1185">Reference proteome</keyword>
<accession>A0A401ZNR1</accession>
<dbReference type="AlphaFoldDB" id="A0A401ZNR1"/>
<dbReference type="InterPro" id="IPR011032">
    <property type="entry name" value="GroES-like_sf"/>
</dbReference>
<name>A0A401ZNR1_9CHLR</name>
<dbReference type="PROSITE" id="PS01162">
    <property type="entry name" value="QOR_ZETA_CRYSTAL"/>
    <property type="match status" value="1"/>
</dbReference>
<comment type="caution">
    <text evidence="3">The sequence shown here is derived from an EMBL/GenBank/DDBJ whole genome shotgun (WGS) entry which is preliminary data.</text>
</comment>
<dbReference type="InterPro" id="IPR050700">
    <property type="entry name" value="YIM1/Zinc_Alcohol_DH_Fams"/>
</dbReference>
<dbReference type="Pfam" id="PF08240">
    <property type="entry name" value="ADH_N"/>
    <property type="match status" value="1"/>
</dbReference>
<evidence type="ECO:0000259" key="2">
    <source>
        <dbReference type="SMART" id="SM00829"/>
    </source>
</evidence>
<dbReference type="SUPFAM" id="SSF50129">
    <property type="entry name" value="GroES-like"/>
    <property type="match status" value="1"/>
</dbReference>
<dbReference type="GO" id="GO:0008270">
    <property type="term" value="F:zinc ion binding"/>
    <property type="evidence" value="ECO:0007669"/>
    <property type="project" value="InterPro"/>
</dbReference>
<reference evidence="4" key="1">
    <citation type="submission" date="2018-12" db="EMBL/GenBank/DDBJ databases">
        <title>Tengunoibacter tsumagoiensis gen. nov., sp. nov., Dictyobacter kobayashii sp. nov., D. alpinus sp. nov., and D. joshuensis sp. nov. and description of Dictyobacteraceae fam. nov. within the order Ktedonobacterales isolated from Tengu-no-mugimeshi.</title>
        <authorList>
            <person name="Wang C.M."/>
            <person name="Zheng Y."/>
            <person name="Sakai Y."/>
            <person name="Toyoda A."/>
            <person name="Minakuchi Y."/>
            <person name="Abe K."/>
            <person name="Yokota A."/>
            <person name="Yabe S."/>
        </authorList>
    </citation>
    <scope>NUCLEOTIDE SEQUENCE [LARGE SCALE GENOMIC DNA]</scope>
    <source>
        <strain evidence="4">S-27</strain>
    </source>
</reference>
<dbReference type="PANTHER" id="PTHR11695:SF294">
    <property type="entry name" value="RETICULON-4-INTERACTING PROTEIN 1, MITOCHONDRIAL"/>
    <property type="match status" value="1"/>
</dbReference>
<dbReference type="SMART" id="SM00829">
    <property type="entry name" value="PKS_ER"/>
    <property type="match status" value="1"/>
</dbReference>
<dbReference type="InterPro" id="IPR013154">
    <property type="entry name" value="ADH-like_N"/>
</dbReference>
<dbReference type="GO" id="GO:0016491">
    <property type="term" value="F:oxidoreductase activity"/>
    <property type="evidence" value="ECO:0007669"/>
    <property type="project" value="UniProtKB-KW"/>
</dbReference>
<dbReference type="InterPro" id="IPR002364">
    <property type="entry name" value="Quin_OxRdtase/zeta-crystal_CS"/>
</dbReference>
<feature type="domain" description="Enoyl reductase (ER)" evidence="2">
    <location>
        <begin position="10"/>
        <end position="306"/>
    </location>
</feature>
<evidence type="ECO:0000256" key="1">
    <source>
        <dbReference type="ARBA" id="ARBA00023002"/>
    </source>
</evidence>
<dbReference type="Proteomes" id="UP000287224">
    <property type="component" value="Unassembled WGS sequence"/>
</dbReference>
<dbReference type="SUPFAM" id="SSF51735">
    <property type="entry name" value="NAD(P)-binding Rossmann-fold domains"/>
    <property type="match status" value="1"/>
</dbReference>
<dbReference type="CDD" id="cd05289">
    <property type="entry name" value="MDR_like_2"/>
    <property type="match status" value="1"/>
</dbReference>
<dbReference type="Gene3D" id="3.40.50.720">
    <property type="entry name" value="NAD(P)-binding Rossmann-like Domain"/>
    <property type="match status" value="1"/>
</dbReference>
<dbReference type="Gene3D" id="3.90.180.10">
    <property type="entry name" value="Medium-chain alcohol dehydrogenases, catalytic domain"/>
    <property type="match status" value="1"/>
</dbReference>
<dbReference type="OrthoDB" id="9792162at2"/>
<dbReference type="EMBL" id="BIFQ01000002">
    <property type="protein sequence ID" value="GCE08491.1"/>
    <property type="molecule type" value="Genomic_DNA"/>
</dbReference>